<dbReference type="EMBL" id="JAGQDC010000006">
    <property type="protein sequence ID" value="MCL1029345.1"/>
    <property type="molecule type" value="Genomic_DNA"/>
</dbReference>
<dbReference type="Proteomes" id="UP001165275">
    <property type="component" value="Unassembled WGS sequence"/>
</dbReference>
<proteinExistence type="predicted"/>
<comment type="caution">
    <text evidence="2">The sequence shown here is derived from an EMBL/GenBank/DDBJ whole genome shotgun (WGS) entry which is preliminary data.</text>
</comment>
<reference evidence="2" key="1">
    <citation type="submission" date="2021-04" db="EMBL/GenBank/DDBJ databases">
        <title>Genome sequence of Serratia sp. arafor3.</title>
        <authorList>
            <person name="Besaury L."/>
        </authorList>
    </citation>
    <scope>NUCLEOTIDE SEQUENCE</scope>
    <source>
        <strain evidence="2">Arafor3</strain>
    </source>
</reference>
<dbReference type="RefSeq" id="WP_248945646.1">
    <property type="nucleotide sequence ID" value="NZ_CBCSGY010000002.1"/>
</dbReference>
<name>A0ABT0KBE3_9GAMM</name>
<accession>A0ABT0KBE3</accession>
<feature type="transmembrane region" description="Helical" evidence="1">
    <location>
        <begin position="38"/>
        <end position="57"/>
    </location>
</feature>
<keyword evidence="3" id="KW-1185">Reference proteome</keyword>
<organism evidence="2 3">
    <name type="scientific">Serratia silvae</name>
    <dbReference type="NCBI Taxonomy" id="2824122"/>
    <lineage>
        <taxon>Bacteria</taxon>
        <taxon>Pseudomonadati</taxon>
        <taxon>Pseudomonadota</taxon>
        <taxon>Gammaproteobacteria</taxon>
        <taxon>Enterobacterales</taxon>
        <taxon>Yersiniaceae</taxon>
        <taxon>Serratia</taxon>
    </lineage>
</organism>
<keyword evidence="1" id="KW-0812">Transmembrane</keyword>
<evidence type="ECO:0000313" key="2">
    <source>
        <dbReference type="EMBL" id="MCL1029345.1"/>
    </source>
</evidence>
<keyword evidence="1" id="KW-0472">Membrane</keyword>
<sequence>MALRYFNINALFYEGMTMTGEINQVATYGLTILTILKLFTLAWLLSEVIIITLLFTVRTRKVMRISFPGSVNVDNASRTGSLIVLSLFSLLAAAGLALCLIVGQWLLTLFTSIDVSFYL</sequence>
<evidence type="ECO:0000313" key="3">
    <source>
        <dbReference type="Proteomes" id="UP001165275"/>
    </source>
</evidence>
<evidence type="ECO:0000256" key="1">
    <source>
        <dbReference type="SAM" id="Phobius"/>
    </source>
</evidence>
<gene>
    <name evidence="2" type="ORF">KAJ71_09960</name>
</gene>
<keyword evidence="1" id="KW-1133">Transmembrane helix</keyword>
<protein>
    <submittedName>
        <fullName evidence="2">Uncharacterized protein</fullName>
    </submittedName>
</protein>
<feature type="transmembrane region" description="Helical" evidence="1">
    <location>
        <begin position="82"/>
        <end position="107"/>
    </location>
</feature>